<evidence type="ECO:0000313" key="2">
    <source>
        <dbReference type="EMBL" id="KAF5773325.1"/>
    </source>
</evidence>
<dbReference type="InterPro" id="IPR032001">
    <property type="entry name" value="SAWADEE_dom"/>
</dbReference>
<dbReference type="PANTHER" id="PTHR33827">
    <property type="entry name" value="PROTEIN SAWADEE HOMEODOMAIN HOMOLOG 2"/>
    <property type="match status" value="1"/>
</dbReference>
<evidence type="ECO:0000259" key="1">
    <source>
        <dbReference type="Pfam" id="PF16719"/>
    </source>
</evidence>
<dbReference type="Gramene" id="mRNA:HanXRQr2_Chr13g0587401">
    <property type="protein sequence ID" value="mRNA:HanXRQr2_Chr13g0587401"/>
    <property type="gene ID" value="HanXRQr2_Chr13g0587401"/>
</dbReference>
<gene>
    <name evidence="3" type="ORF">HannXRQ_Chr13g0402181</name>
    <name evidence="2" type="ORF">HanXRQr2_Chr13g0587401</name>
</gene>
<dbReference type="AlphaFoldDB" id="A0A251ST36"/>
<dbReference type="EMBL" id="MNCJ02000328">
    <property type="protein sequence ID" value="KAF5773325.1"/>
    <property type="molecule type" value="Genomic_DNA"/>
</dbReference>
<evidence type="ECO:0000313" key="3">
    <source>
        <dbReference type="EMBL" id="OTG01446.1"/>
    </source>
</evidence>
<dbReference type="Pfam" id="PF16719">
    <property type="entry name" value="SAWADEE"/>
    <property type="match status" value="1"/>
</dbReference>
<dbReference type="GO" id="GO:0003682">
    <property type="term" value="F:chromatin binding"/>
    <property type="evidence" value="ECO:0007669"/>
    <property type="project" value="InterPro"/>
</dbReference>
<reference evidence="2 4" key="1">
    <citation type="journal article" date="2017" name="Nature">
        <title>The sunflower genome provides insights into oil metabolism, flowering and Asterid evolution.</title>
        <authorList>
            <person name="Badouin H."/>
            <person name="Gouzy J."/>
            <person name="Grassa C.J."/>
            <person name="Murat F."/>
            <person name="Staton S.E."/>
            <person name="Cottret L."/>
            <person name="Lelandais-Briere C."/>
            <person name="Owens G.L."/>
            <person name="Carrere S."/>
            <person name="Mayjonade B."/>
            <person name="Legrand L."/>
            <person name="Gill N."/>
            <person name="Kane N.C."/>
            <person name="Bowers J.E."/>
            <person name="Hubner S."/>
            <person name="Bellec A."/>
            <person name="Berard A."/>
            <person name="Berges H."/>
            <person name="Blanchet N."/>
            <person name="Boniface M.C."/>
            <person name="Brunel D."/>
            <person name="Catrice O."/>
            <person name="Chaidir N."/>
            <person name="Claudel C."/>
            <person name="Donnadieu C."/>
            <person name="Faraut T."/>
            <person name="Fievet G."/>
            <person name="Helmstetter N."/>
            <person name="King M."/>
            <person name="Knapp S.J."/>
            <person name="Lai Z."/>
            <person name="Le Paslier M.C."/>
            <person name="Lippi Y."/>
            <person name="Lorenzon L."/>
            <person name="Mandel J.R."/>
            <person name="Marage G."/>
            <person name="Marchand G."/>
            <person name="Marquand E."/>
            <person name="Bret-Mestries E."/>
            <person name="Morien E."/>
            <person name="Nambeesan S."/>
            <person name="Nguyen T."/>
            <person name="Pegot-Espagnet P."/>
            <person name="Pouilly N."/>
            <person name="Raftis F."/>
            <person name="Sallet E."/>
            <person name="Schiex T."/>
            <person name="Thomas J."/>
            <person name="Vandecasteele C."/>
            <person name="Vares D."/>
            <person name="Vear F."/>
            <person name="Vautrin S."/>
            <person name="Crespi M."/>
            <person name="Mangin B."/>
            <person name="Burke J.M."/>
            <person name="Salse J."/>
            <person name="Munos S."/>
            <person name="Vincourt P."/>
            <person name="Rieseberg L.H."/>
            <person name="Langlade N.B."/>
        </authorList>
    </citation>
    <scope>NUCLEOTIDE SEQUENCE [LARGE SCALE GENOMIC DNA]</scope>
    <source>
        <strain evidence="4">cv. SF193</strain>
        <tissue evidence="2">Leaves</tissue>
    </source>
</reference>
<dbReference type="Proteomes" id="UP000215914">
    <property type="component" value="Chromosome 13"/>
</dbReference>
<dbReference type="OrthoDB" id="1885884at2759"/>
<organism evidence="3 4">
    <name type="scientific">Helianthus annuus</name>
    <name type="common">Common sunflower</name>
    <dbReference type="NCBI Taxonomy" id="4232"/>
    <lineage>
        <taxon>Eukaryota</taxon>
        <taxon>Viridiplantae</taxon>
        <taxon>Streptophyta</taxon>
        <taxon>Embryophyta</taxon>
        <taxon>Tracheophyta</taxon>
        <taxon>Spermatophyta</taxon>
        <taxon>Magnoliopsida</taxon>
        <taxon>eudicotyledons</taxon>
        <taxon>Gunneridae</taxon>
        <taxon>Pentapetalae</taxon>
        <taxon>asterids</taxon>
        <taxon>campanulids</taxon>
        <taxon>Asterales</taxon>
        <taxon>Asteraceae</taxon>
        <taxon>Asteroideae</taxon>
        <taxon>Heliantheae alliance</taxon>
        <taxon>Heliantheae</taxon>
        <taxon>Helianthus</taxon>
    </lineage>
</organism>
<name>A0A251ST36_HELAN</name>
<evidence type="ECO:0000313" key="4">
    <source>
        <dbReference type="Proteomes" id="UP000215914"/>
    </source>
</evidence>
<dbReference type="InParanoid" id="A0A251ST36"/>
<dbReference type="SUPFAM" id="SSF54160">
    <property type="entry name" value="Chromo domain-like"/>
    <property type="match status" value="1"/>
</dbReference>
<feature type="domain" description="SAWADEE" evidence="1">
    <location>
        <begin position="118"/>
        <end position="243"/>
    </location>
</feature>
<dbReference type="InterPro" id="IPR039276">
    <property type="entry name" value="SHH1/2"/>
</dbReference>
<proteinExistence type="predicted"/>
<dbReference type="Gene3D" id="2.30.30.140">
    <property type="match status" value="1"/>
</dbReference>
<sequence length="248" mass="28626">MDHRLRCRGEKKVFSGFTTTEMEKMERVLKESGQLPNSEVIKKLTGGFNRSASRAGKPALKWTEVQDWFLVRQQDLMSKGTSPIVPNNFPPAQEACALENINETSDMSKGEKVIDLSNMEFEAKSSDDSWYDVETFITHKFLESDGPQVLVRYIGFGTEENEWVHAKNVRERSVPLENSECNKVMVGDTLLCLQEKMDQAKYYDAQVIDIQRKLHDIRGCRCVFRIRYEHDNSEESVRLDRLCGQPEY</sequence>
<dbReference type="PANTHER" id="PTHR33827:SF3">
    <property type="entry name" value="OS09G0346900 PROTEIN"/>
    <property type="match status" value="1"/>
</dbReference>
<keyword evidence="4" id="KW-1185">Reference proteome</keyword>
<reference evidence="3" key="2">
    <citation type="submission" date="2017-02" db="EMBL/GenBank/DDBJ databases">
        <title>Sunflower complete genome.</title>
        <authorList>
            <person name="Langlade N."/>
            <person name="Munos S."/>
        </authorList>
    </citation>
    <scope>NUCLEOTIDE SEQUENCE [LARGE SCALE GENOMIC DNA]</scope>
    <source>
        <tissue evidence="3">Leaves</tissue>
    </source>
</reference>
<accession>A0A251ST36</accession>
<dbReference type="EMBL" id="CM007902">
    <property type="protein sequence ID" value="OTG01446.1"/>
    <property type="molecule type" value="Genomic_DNA"/>
</dbReference>
<dbReference type="InterPro" id="IPR016197">
    <property type="entry name" value="Chromo-like_dom_sf"/>
</dbReference>
<dbReference type="OMA" id="YDHDHSK"/>
<dbReference type="Gene3D" id="2.40.50.40">
    <property type="match status" value="1"/>
</dbReference>
<protein>
    <submittedName>
        <fullName evidence="2">Chromo/chromo shadow domain, Chromo-like domain superfamily, SAWADEE protein</fullName>
    </submittedName>
    <submittedName>
        <fullName evidence="3">Putative chromo domain-like, SAWADEE domain protein</fullName>
    </submittedName>
</protein>
<reference evidence="2" key="3">
    <citation type="submission" date="2020-06" db="EMBL/GenBank/DDBJ databases">
        <title>Helianthus annuus Genome sequencing and assembly Release 2.</title>
        <authorList>
            <person name="Gouzy J."/>
            <person name="Langlade N."/>
            <person name="Munos S."/>
        </authorList>
    </citation>
    <scope>NUCLEOTIDE SEQUENCE</scope>
    <source>
        <tissue evidence="2">Leaves</tissue>
    </source>
</reference>